<comment type="caution">
    <text evidence="2">The sequence shown here is derived from an EMBL/GenBank/DDBJ whole genome shotgun (WGS) entry which is preliminary data.</text>
</comment>
<dbReference type="Pfam" id="PF12776">
    <property type="entry name" value="Myb_DNA-bind_3"/>
    <property type="match status" value="1"/>
</dbReference>
<accession>A0ABD3BGY2</accession>
<proteinExistence type="predicted"/>
<gene>
    <name evidence="2" type="ORF">CASFOL_039947</name>
</gene>
<dbReference type="InterPro" id="IPR024752">
    <property type="entry name" value="Myb/SANT-like_dom"/>
</dbReference>
<keyword evidence="3" id="KW-1185">Reference proteome</keyword>
<evidence type="ECO:0000259" key="1">
    <source>
        <dbReference type="Pfam" id="PF12776"/>
    </source>
</evidence>
<evidence type="ECO:0000313" key="3">
    <source>
        <dbReference type="Proteomes" id="UP001632038"/>
    </source>
</evidence>
<dbReference type="Proteomes" id="UP001632038">
    <property type="component" value="Unassembled WGS sequence"/>
</dbReference>
<name>A0ABD3BGY2_9LAMI</name>
<organism evidence="2 3">
    <name type="scientific">Castilleja foliolosa</name>
    <dbReference type="NCBI Taxonomy" id="1961234"/>
    <lineage>
        <taxon>Eukaryota</taxon>
        <taxon>Viridiplantae</taxon>
        <taxon>Streptophyta</taxon>
        <taxon>Embryophyta</taxon>
        <taxon>Tracheophyta</taxon>
        <taxon>Spermatophyta</taxon>
        <taxon>Magnoliopsida</taxon>
        <taxon>eudicotyledons</taxon>
        <taxon>Gunneridae</taxon>
        <taxon>Pentapetalae</taxon>
        <taxon>asterids</taxon>
        <taxon>lamiids</taxon>
        <taxon>Lamiales</taxon>
        <taxon>Orobanchaceae</taxon>
        <taxon>Pedicularideae</taxon>
        <taxon>Castillejinae</taxon>
        <taxon>Castilleja</taxon>
    </lineage>
</organism>
<dbReference type="AlphaFoldDB" id="A0ABD3BGY2"/>
<sequence length="123" mass="14605">METILIESLVNQFNSNNWFIEDEHNTYAIMAARYVLVSHIDIKLTYKEVSERVKYLKRRYNFFKRIVETPGVIWDREQRTVHATKEQWSIFASEYDDLAEAYEVGEEPLFDKGMGIIFQSVSN</sequence>
<protein>
    <recommendedName>
        <fullName evidence="1">Myb/SANT-like domain-containing protein</fullName>
    </recommendedName>
</protein>
<dbReference type="EMBL" id="JAVIJP010000092">
    <property type="protein sequence ID" value="KAL3616557.1"/>
    <property type="molecule type" value="Genomic_DNA"/>
</dbReference>
<reference evidence="3" key="1">
    <citation type="journal article" date="2024" name="IScience">
        <title>Strigolactones Initiate the Formation of Haustorium-like Structures in Castilleja.</title>
        <authorList>
            <person name="Buerger M."/>
            <person name="Peterson D."/>
            <person name="Chory J."/>
        </authorList>
    </citation>
    <scope>NUCLEOTIDE SEQUENCE [LARGE SCALE GENOMIC DNA]</scope>
</reference>
<evidence type="ECO:0000313" key="2">
    <source>
        <dbReference type="EMBL" id="KAL3616557.1"/>
    </source>
</evidence>
<feature type="domain" description="Myb/SANT-like" evidence="1">
    <location>
        <begin position="1"/>
        <end position="89"/>
    </location>
</feature>